<dbReference type="EMBL" id="JBHUEY010000006">
    <property type="protein sequence ID" value="MFD1784713.1"/>
    <property type="molecule type" value="Genomic_DNA"/>
</dbReference>
<sequence>MAMKLYSGDLSPYSARVRMQIYAKGLTDIEIVRPATFGTPQFRQDHPIGRIPVLEIDGDAIPESEVIAEYLEEIYPEPSMLGATPRETAHIRTIARIGDIYIMNNMFMLSPQSRAATRNQGVVDLLGGQVLRNLKALDRMIGDDGFACCGRLTMADCALVPALFLVENVLPSVGLDDPIPANPKVAAYWAAIQHQDPAAKVLVELHRGLEERRELIRSGAFQKMMAKAAADMAAAEEASTA</sequence>
<dbReference type="CDD" id="cd00570">
    <property type="entry name" value="GST_N_family"/>
    <property type="match status" value="1"/>
</dbReference>
<keyword evidence="4" id="KW-1185">Reference proteome</keyword>
<dbReference type="Gene3D" id="3.40.30.10">
    <property type="entry name" value="Glutaredoxin"/>
    <property type="match status" value="1"/>
</dbReference>
<accession>A0ABW4N3Q6</accession>
<protein>
    <submittedName>
        <fullName evidence="3">Glutathione S-transferase family protein</fullName>
    </submittedName>
</protein>
<dbReference type="SUPFAM" id="SSF47616">
    <property type="entry name" value="GST C-terminal domain-like"/>
    <property type="match status" value="1"/>
</dbReference>
<organism evidence="3 4">
    <name type="scientific">Phenylobacterium terrae</name>
    <dbReference type="NCBI Taxonomy" id="2665495"/>
    <lineage>
        <taxon>Bacteria</taxon>
        <taxon>Pseudomonadati</taxon>
        <taxon>Pseudomonadota</taxon>
        <taxon>Alphaproteobacteria</taxon>
        <taxon>Caulobacterales</taxon>
        <taxon>Caulobacteraceae</taxon>
        <taxon>Phenylobacterium</taxon>
    </lineage>
</organism>
<dbReference type="SFLD" id="SFLDS00019">
    <property type="entry name" value="Glutathione_Transferase_(cytos"/>
    <property type="match status" value="1"/>
</dbReference>
<gene>
    <name evidence="3" type="ORF">ACFSC0_15015</name>
</gene>
<reference evidence="4" key="1">
    <citation type="journal article" date="2019" name="Int. J. Syst. Evol. Microbiol.">
        <title>The Global Catalogue of Microorganisms (GCM) 10K type strain sequencing project: providing services to taxonomists for standard genome sequencing and annotation.</title>
        <authorList>
            <consortium name="The Broad Institute Genomics Platform"/>
            <consortium name="The Broad Institute Genome Sequencing Center for Infectious Disease"/>
            <person name="Wu L."/>
            <person name="Ma J."/>
        </authorList>
    </citation>
    <scope>NUCLEOTIDE SEQUENCE [LARGE SCALE GENOMIC DNA]</scope>
    <source>
        <strain evidence="4">DFY28</strain>
    </source>
</reference>
<proteinExistence type="predicted"/>
<evidence type="ECO:0000313" key="3">
    <source>
        <dbReference type="EMBL" id="MFD1784713.1"/>
    </source>
</evidence>
<dbReference type="InterPro" id="IPR036249">
    <property type="entry name" value="Thioredoxin-like_sf"/>
</dbReference>
<feature type="domain" description="GST C-terminal" evidence="2">
    <location>
        <begin position="84"/>
        <end position="215"/>
    </location>
</feature>
<evidence type="ECO:0000259" key="2">
    <source>
        <dbReference type="PROSITE" id="PS50405"/>
    </source>
</evidence>
<dbReference type="PROSITE" id="PS50405">
    <property type="entry name" value="GST_CTER"/>
    <property type="match status" value="1"/>
</dbReference>
<evidence type="ECO:0000313" key="4">
    <source>
        <dbReference type="Proteomes" id="UP001597237"/>
    </source>
</evidence>
<dbReference type="InterPro" id="IPR004045">
    <property type="entry name" value="Glutathione_S-Trfase_N"/>
</dbReference>
<dbReference type="InterPro" id="IPR050983">
    <property type="entry name" value="GST_Omega/HSP26"/>
</dbReference>
<dbReference type="CDD" id="cd00299">
    <property type="entry name" value="GST_C_family"/>
    <property type="match status" value="1"/>
</dbReference>
<dbReference type="InterPro" id="IPR010987">
    <property type="entry name" value="Glutathione-S-Trfase_C-like"/>
</dbReference>
<dbReference type="RefSeq" id="WP_377280852.1">
    <property type="nucleotide sequence ID" value="NZ_JBHRSI010000002.1"/>
</dbReference>
<comment type="caution">
    <text evidence="3">The sequence shown here is derived from an EMBL/GenBank/DDBJ whole genome shotgun (WGS) entry which is preliminary data.</text>
</comment>
<dbReference type="InterPro" id="IPR036282">
    <property type="entry name" value="Glutathione-S-Trfase_C_sf"/>
</dbReference>
<dbReference type="Proteomes" id="UP001597237">
    <property type="component" value="Unassembled WGS sequence"/>
</dbReference>
<dbReference type="PANTHER" id="PTHR43968">
    <property type="match status" value="1"/>
</dbReference>
<dbReference type="Gene3D" id="1.20.1050.10">
    <property type="match status" value="1"/>
</dbReference>
<dbReference type="PROSITE" id="PS50404">
    <property type="entry name" value="GST_NTER"/>
    <property type="match status" value="1"/>
</dbReference>
<dbReference type="InterPro" id="IPR040079">
    <property type="entry name" value="Glutathione_S-Trfase"/>
</dbReference>
<feature type="domain" description="GST N-terminal" evidence="1">
    <location>
        <begin position="1"/>
        <end position="79"/>
    </location>
</feature>
<dbReference type="Pfam" id="PF13417">
    <property type="entry name" value="GST_N_3"/>
    <property type="match status" value="1"/>
</dbReference>
<dbReference type="SFLD" id="SFLDG00358">
    <property type="entry name" value="Main_(cytGST)"/>
    <property type="match status" value="1"/>
</dbReference>
<dbReference type="PANTHER" id="PTHR43968:SF6">
    <property type="entry name" value="GLUTATHIONE S-TRANSFERASE OMEGA"/>
    <property type="match status" value="1"/>
</dbReference>
<name>A0ABW4N3Q6_9CAUL</name>
<evidence type="ECO:0000259" key="1">
    <source>
        <dbReference type="PROSITE" id="PS50404"/>
    </source>
</evidence>
<dbReference type="SUPFAM" id="SSF52833">
    <property type="entry name" value="Thioredoxin-like"/>
    <property type="match status" value="1"/>
</dbReference>
<dbReference type="Pfam" id="PF13410">
    <property type="entry name" value="GST_C_2"/>
    <property type="match status" value="1"/>
</dbReference>